<dbReference type="InterPro" id="IPR016187">
    <property type="entry name" value="CTDL_fold"/>
</dbReference>
<reference evidence="1" key="1">
    <citation type="submission" date="2007-07" db="EMBL/GenBank/DDBJ databases">
        <title>PCAP assembly of the Caenorhabditis remanei genome.</title>
        <authorList>
            <consortium name="The Caenorhabditis remanei Sequencing Consortium"/>
            <person name="Wilson R.K."/>
        </authorList>
    </citation>
    <scope>NUCLEOTIDE SEQUENCE [LARGE SCALE GENOMIC DNA]</scope>
    <source>
        <strain evidence="1">PB4641</strain>
    </source>
</reference>
<evidence type="ECO:0008006" key="3">
    <source>
        <dbReference type="Google" id="ProtNLM"/>
    </source>
</evidence>
<sequence>MTNTYCLHCIYGNVSSITRRNSSQHIALKVRFNISKLGSLNKIFEMSGGFTDLVKVSYQSILDFSLQYLENSAVCPSGSMEFKTCDVGYKMFLRGINWYCLKVNSCYNHSKTARISSFKVIYSSENMDQPTAKSLCINQKASISGLENMNETNYVKSSVYSEMVKNYTEYYGGWGIWIDGEKKYECRAENTTSLPGPCNGVNGFNFLDKTLQKKGGYDWDGRNPDGYRGYQNCIMMMISRSYKNGKFDDLICSDKQDFYKRGVLCGLLAK</sequence>
<name>E3N407_CAERE</name>
<dbReference type="InParanoid" id="E3N407"/>
<protein>
    <recommendedName>
        <fullName evidence="3">C-type lectin domain-containing protein</fullName>
    </recommendedName>
</protein>
<evidence type="ECO:0000313" key="2">
    <source>
        <dbReference type="Proteomes" id="UP000008281"/>
    </source>
</evidence>
<dbReference type="PANTHER" id="PTHR23124">
    <property type="entry name" value="C-TYPE LECTIN DOMAIN-CONTAINING PROTEIN-RELATED-RELATED"/>
    <property type="match status" value="1"/>
</dbReference>
<dbReference type="OMA" id="CINQKAS"/>
<dbReference type="CTD" id="9825640"/>
<dbReference type="GeneID" id="9825640"/>
<organism evidence="2">
    <name type="scientific">Caenorhabditis remanei</name>
    <name type="common">Caenorhabditis vulgaris</name>
    <dbReference type="NCBI Taxonomy" id="31234"/>
    <lineage>
        <taxon>Eukaryota</taxon>
        <taxon>Metazoa</taxon>
        <taxon>Ecdysozoa</taxon>
        <taxon>Nematoda</taxon>
        <taxon>Chromadorea</taxon>
        <taxon>Rhabditida</taxon>
        <taxon>Rhabditina</taxon>
        <taxon>Rhabditomorpha</taxon>
        <taxon>Rhabditoidea</taxon>
        <taxon>Rhabditidae</taxon>
        <taxon>Peloderinae</taxon>
        <taxon>Caenorhabditis</taxon>
    </lineage>
</organism>
<dbReference type="PANTHER" id="PTHR23124:SF152">
    <property type="entry name" value="C-TYPE LECTIN-RELATED"/>
    <property type="match status" value="1"/>
</dbReference>
<dbReference type="AlphaFoldDB" id="E3N407"/>
<dbReference type="KEGG" id="crq:GCK72_013731"/>
<dbReference type="Proteomes" id="UP000008281">
    <property type="component" value="Unassembled WGS sequence"/>
</dbReference>
<proteinExistence type="predicted"/>
<dbReference type="eggNOG" id="KOG4297">
    <property type="taxonomic scope" value="Eukaryota"/>
</dbReference>
<keyword evidence="2" id="KW-1185">Reference proteome</keyword>
<gene>
    <name evidence="1" type="ORF">CRE_24724</name>
</gene>
<dbReference type="STRING" id="31234.E3N407"/>
<dbReference type="InterPro" id="IPR016186">
    <property type="entry name" value="C-type_lectin-like/link_sf"/>
</dbReference>
<dbReference type="SUPFAM" id="SSF56436">
    <property type="entry name" value="C-type lectin-like"/>
    <property type="match status" value="1"/>
</dbReference>
<evidence type="ECO:0000313" key="1">
    <source>
        <dbReference type="EMBL" id="EFO85222.1"/>
    </source>
</evidence>
<accession>E3N407</accession>
<dbReference type="Gene3D" id="3.10.100.10">
    <property type="entry name" value="Mannose-Binding Protein A, subunit A"/>
    <property type="match status" value="1"/>
</dbReference>
<dbReference type="HOGENOM" id="CLU_045736_2_1_1"/>
<dbReference type="EMBL" id="DS268522">
    <property type="protein sequence ID" value="EFO85222.1"/>
    <property type="molecule type" value="Genomic_DNA"/>
</dbReference>
<dbReference type="RefSeq" id="XP_003096855.2">
    <property type="nucleotide sequence ID" value="XM_003096807.2"/>
</dbReference>